<proteinExistence type="predicted"/>
<evidence type="ECO:0000313" key="1">
    <source>
        <dbReference type="EMBL" id="SDE05396.1"/>
    </source>
</evidence>
<dbReference type="AlphaFoldDB" id="A0A1G6ZUY5"/>
<name>A0A1G6ZUY5_9GAMM</name>
<keyword evidence="2" id="KW-1185">Reference proteome</keyword>
<dbReference type="EMBL" id="FNAG01000015">
    <property type="protein sequence ID" value="SDE05396.1"/>
    <property type="molecule type" value="Genomic_DNA"/>
</dbReference>
<dbReference type="InterPro" id="IPR036194">
    <property type="entry name" value="FlhD_sf"/>
</dbReference>
<accession>A0A1G6ZUY5</accession>
<dbReference type="Proteomes" id="UP000199603">
    <property type="component" value="Unassembled WGS sequence"/>
</dbReference>
<sequence length="196" mass="22888">MTDSQQFDRPIRELNFAVWQLARDMARQNIPYARRAFGLPELQARRLAELENRELLALADDPQPHWEIHHPRQLDALLDVIKPMGEPAEPNHFRAEIKELNLSLWHLARDMARTDPDIARRVFGLKPNHCQRLAQLNLKELRALADDMRPTWQIHLPKSMDLLIGHVIAKRSEDRMRLVRLSVMSSRIPALSLEDL</sequence>
<gene>
    <name evidence="1" type="ORF">SAMN04488509_11562</name>
</gene>
<dbReference type="RefSeq" id="WP_091245399.1">
    <property type="nucleotide sequence ID" value="NZ_FNAG01000015.1"/>
</dbReference>
<dbReference type="SUPFAM" id="SSF63592">
    <property type="entry name" value="Flagellar transcriptional activator FlhD"/>
    <property type="match status" value="2"/>
</dbReference>
<evidence type="ECO:0000313" key="2">
    <source>
        <dbReference type="Proteomes" id="UP000199603"/>
    </source>
</evidence>
<dbReference type="OrthoDB" id="10018355at2"/>
<reference evidence="1 2" key="1">
    <citation type="submission" date="2016-10" db="EMBL/GenBank/DDBJ databases">
        <authorList>
            <person name="de Groot N.N."/>
        </authorList>
    </citation>
    <scope>NUCLEOTIDE SEQUENCE [LARGE SCALE GENOMIC DNA]</scope>
    <source>
        <strain evidence="1 2">DSM 16957</strain>
    </source>
</reference>
<protein>
    <submittedName>
        <fullName evidence="1">Uncharacterized protein</fullName>
    </submittedName>
</protein>
<organism evidence="1 2">
    <name type="scientific">Aquimonas voraii</name>
    <dbReference type="NCBI Taxonomy" id="265719"/>
    <lineage>
        <taxon>Bacteria</taxon>
        <taxon>Pseudomonadati</taxon>
        <taxon>Pseudomonadota</taxon>
        <taxon>Gammaproteobacteria</taxon>
        <taxon>Lysobacterales</taxon>
        <taxon>Lysobacteraceae</taxon>
        <taxon>Aquimonas</taxon>
    </lineage>
</organism>
<dbReference type="STRING" id="265719.SAMN04488509_11562"/>
<dbReference type="Gene3D" id="1.10.4000.10">
    <property type="entry name" value="Flagellar transcriptional activator FlhD"/>
    <property type="match status" value="2"/>
</dbReference>